<evidence type="ECO:0000256" key="5">
    <source>
        <dbReference type="ARBA" id="ARBA00022837"/>
    </source>
</evidence>
<dbReference type="GO" id="GO:0004650">
    <property type="term" value="F:polygalacturonase activity"/>
    <property type="evidence" value="ECO:0007669"/>
    <property type="project" value="InterPro"/>
</dbReference>
<keyword evidence="12" id="KW-0812">Transmembrane</keyword>
<dbReference type="EMBL" id="MRCE01000009">
    <property type="protein sequence ID" value="OKH38064.1"/>
    <property type="molecule type" value="Genomic_DNA"/>
</dbReference>
<keyword evidence="9" id="KW-0624">Polysaccharide degradation</keyword>
<evidence type="ECO:0000256" key="8">
    <source>
        <dbReference type="ARBA" id="ARBA00023295"/>
    </source>
</evidence>
<dbReference type="InterPro" id="IPR038081">
    <property type="entry name" value="CalX-like_sf"/>
</dbReference>
<keyword evidence="5" id="KW-0106">Calcium</keyword>
<dbReference type="Pfam" id="PF00295">
    <property type="entry name" value="Glyco_hydro_28"/>
    <property type="match status" value="1"/>
</dbReference>
<dbReference type="GO" id="GO:0000272">
    <property type="term" value="P:polysaccharide catabolic process"/>
    <property type="evidence" value="ECO:0007669"/>
    <property type="project" value="UniProtKB-KW"/>
</dbReference>
<keyword evidence="12" id="KW-0472">Membrane</keyword>
<keyword evidence="4 11" id="KW-0378">Hydrolase</keyword>
<dbReference type="SMART" id="SM00237">
    <property type="entry name" value="Calx_beta"/>
    <property type="match status" value="1"/>
</dbReference>
<accession>A0A1U7ILA9</accession>
<name>A0A1U7ILA9_9CYAN</name>
<comment type="similarity">
    <text evidence="1 11">Belongs to the glycosyl hydrolase 28 family.</text>
</comment>
<evidence type="ECO:0000313" key="14">
    <source>
        <dbReference type="EMBL" id="OKH38064.1"/>
    </source>
</evidence>
<evidence type="ECO:0000256" key="2">
    <source>
        <dbReference type="ARBA" id="ARBA00022729"/>
    </source>
</evidence>
<keyword evidence="8 11" id="KW-0326">Glycosidase</keyword>
<feature type="transmembrane region" description="Helical" evidence="12">
    <location>
        <begin position="12"/>
        <end position="32"/>
    </location>
</feature>
<dbReference type="SUPFAM" id="SSF141072">
    <property type="entry name" value="CalX-like"/>
    <property type="match status" value="1"/>
</dbReference>
<dbReference type="SUPFAM" id="SSF51126">
    <property type="entry name" value="Pectin lyase-like"/>
    <property type="match status" value="1"/>
</dbReference>
<protein>
    <recommendedName>
        <fullName evidence="13">Calx-beta domain-containing protein</fullName>
    </recommendedName>
</protein>
<sequence>MPYLKFLNLGKWKFNWSFLILTTLTMFLAITFNTASMNTQISSNTSLVELYPKSALLTESRTYSVKVNGQPVSVQKYNSTSYVQFAFAGKVDLEITADEAIDKYTLSPKSYEIPANRNQNTISFSLTEPRKLILHQPNSLDEKLFIFAEPLEEKSPNLNDLNVKNVLNYGVNNTGSQDATELIQKAIDEVSAQQGILYFPPGVYKIRQLDLKSNLTLYLAPGAVLEATKEINPSYGKGLIQIENAENVKIFGRGVINGNGSYWRSRGGWYSLILLKNAKNVLLQDTILLDPAVANVWMSYSENIDIYNLKILADPEPEFLNTDGFDFWSSRNIKIDNILYKGTDDVTSHGGDKNGAIQNNENINMINSVFYGGNGFKIGTTAKQDFIRNINYENIDVVFANELSGLWPISGASFENIYFKNIRVEDLLNSPRTDKSASLFQWKIQVPGWQPESSVDRLGSIRNVYINNLKVADRGGANSRFQGYGIDRNINNINFDNLSIEGKPIANSQEASFDFLPSQKDGNQYVNLNFTQSDPTIINITAPDIYASESGDAGEFRITRTGNLSQALTVNYTIRGTAENGVDYETIPNSVTIPAGASTGTIAIQPKFDNQAEGLETVFLSLHNLPNSTAYMLGSNFHAVVNIRD</sequence>
<dbReference type="InterPro" id="IPR000743">
    <property type="entry name" value="Glyco_hydro_28"/>
</dbReference>
<reference evidence="14 15" key="1">
    <citation type="submission" date="2016-11" db="EMBL/GenBank/DDBJ databases">
        <title>Draft Genome Sequences of Nine Cyanobacterial Strains from Diverse Habitats.</title>
        <authorList>
            <person name="Zhu T."/>
            <person name="Hou S."/>
            <person name="Lu X."/>
            <person name="Hess W.R."/>
        </authorList>
    </citation>
    <scope>NUCLEOTIDE SEQUENCE [LARGE SCALE GENOMIC DNA]</scope>
    <source>
        <strain evidence="14 15">IAM M-71</strain>
    </source>
</reference>
<evidence type="ECO:0000313" key="15">
    <source>
        <dbReference type="Proteomes" id="UP000185860"/>
    </source>
</evidence>
<evidence type="ECO:0000256" key="4">
    <source>
        <dbReference type="ARBA" id="ARBA00022801"/>
    </source>
</evidence>
<dbReference type="OrthoDB" id="485762at2"/>
<dbReference type="InterPro" id="IPR011050">
    <property type="entry name" value="Pectin_lyase_fold/virulence"/>
</dbReference>
<dbReference type="Gene3D" id="2.60.40.2030">
    <property type="match status" value="1"/>
</dbReference>
<evidence type="ECO:0000256" key="9">
    <source>
        <dbReference type="ARBA" id="ARBA00023326"/>
    </source>
</evidence>
<keyword evidence="6" id="KW-0325">Glycoprotein</keyword>
<evidence type="ECO:0000256" key="11">
    <source>
        <dbReference type="RuleBase" id="RU361169"/>
    </source>
</evidence>
<dbReference type="AlphaFoldDB" id="A0A1U7ILA9"/>
<dbReference type="PANTHER" id="PTHR31736:SF9">
    <property type="entry name" value="ENDO-XYLOGALACTURONAN HYDROLASE A-RELATED"/>
    <property type="match status" value="1"/>
</dbReference>
<dbReference type="Proteomes" id="UP000185860">
    <property type="component" value="Unassembled WGS sequence"/>
</dbReference>
<evidence type="ECO:0000259" key="13">
    <source>
        <dbReference type="SMART" id="SM00237"/>
    </source>
</evidence>
<keyword evidence="7" id="KW-0119">Carbohydrate metabolism</keyword>
<evidence type="ECO:0000256" key="3">
    <source>
        <dbReference type="ARBA" id="ARBA00022737"/>
    </source>
</evidence>
<evidence type="ECO:0000256" key="6">
    <source>
        <dbReference type="ARBA" id="ARBA00023180"/>
    </source>
</evidence>
<keyword evidence="2" id="KW-0732">Signal</keyword>
<feature type="domain" description="Calx-beta" evidence="13">
    <location>
        <begin position="526"/>
        <end position="623"/>
    </location>
</feature>
<dbReference type="PANTHER" id="PTHR31736">
    <property type="match status" value="1"/>
</dbReference>
<dbReference type="STRING" id="454136.NIES2119_10915"/>
<proteinExistence type="inferred from homology"/>
<evidence type="ECO:0000256" key="1">
    <source>
        <dbReference type="ARBA" id="ARBA00008834"/>
    </source>
</evidence>
<gene>
    <name evidence="14" type="ORF">NIES2119_10915</name>
</gene>
<keyword evidence="3" id="KW-0677">Repeat</keyword>
<dbReference type="GO" id="GO:0016020">
    <property type="term" value="C:membrane"/>
    <property type="evidence" value="ECO:0007669"/>
    <property type="project" value="InterPro"/>
</dbReference>
<dbReference type="GO" id="GO:0007154">
    <property type="term" value="P:cell communication"/>
    <property type="evidence" value="ECO:0007669"/>
    <property type="project" value="InterPro"/>
</dbReference>
<evidence type="ECO:0000256" key="12">
    <source>
        <dbReference type="SAM" id="Phobius"/>
    </source>
</evidence>
<organism evidence="14 15">
    <name type="scientific">[Phormidium ambiguum] IAM M-71</name>
    <dbReference type="NCBI Taxonomy" id="454136"/>
    <lineage>
        <taxon>Bacteria</taxon>
        <taxon>Bacillati</taxon>
        <taxon>Cyanobacteriota</taxon>
        <taxon>Cyanophyceae</taxon>
        <taxon>Oscillatoriophycideae</taxon>
        <taxon>Aerosakkonematales</taxon>
        <taxon>Aerosakkonemataceae</taxon>
        <taxon>Floridanema</taxon>
    </lineage>
</organism>
<comment type="caution">
    <text evidence="14">The sequence shown here is derived from an EMBL/GenBank/DDBJ whole genome shotgun (WGS) entry which is preliminary data.</text>
</comment>
<dbReference type="Pfam" id="PF03160">
    <property type="entry name" value="Calx-beta"/>
    <property type="match status" value="1"/>
</dbReference>
<dbReference type="InterPro" id="IPR003644">
    <property type="entry name" value="Calx_beta"/>
</dbReference>
<dbReference type="Gene3D" id="2.160.20.10">
    <property type="entry name" value="Single-stranded right-handed beta-helix, Pectin lyase-like"/>
    <property type="match status" value="1"/>
</dbReference>
<comment type="function">
    <text evidence="10">Pectinolytic enzyme involved in the degradation of xylogalacturonan (xga), a galacturonan backbone heavily substituted with xylose, and which is one important component of the hairy regions of pectin. Activity requires a galacturonic acid backbone substituted with xylose.</text>
</comment>
<keyword evidence="12" id="KW-1133">Transmembrane helix</keyword>
<dbReference type="InterPro" id="IPR012334">
    <property type="entry name" value="Pectin_lyas_fold"/>
</dbReference>
<evidence type="ECO:0000256" key="7">
    <source>
        <dbReference type="ARBA" id="ARBA00023277"/>
    </source>
</evidence>
<evidence type="ECO:0000256" key="10">
    <source>
        <dbReference type="ARBA" id="ARBA00037278"/>
    </source>
</evidence>